<organism evidence="2 3">
    <name type="scientific">Nocardioides bigeumensis</name>
    <dbReference type="NCBI Taxonomy" id="433657"/>
    <lineage>
        <taxon>Bacteria</taxon>
        <taxon>Bacillati</taxon>
        <taxon>Actinomycetota</taxon>
        <taxon>Actinomycetes</taxon>
        <taxon>Propionibacteriales</taxon>
        <taxon>Nocardioidaceae</taxon>
        <taxon>Nocardioides</taxon>
    </lineage>
</organism>
<gene>
    <name evidence="2" type="ORF">GCM10009843_30410</name>
</gene>
<protein>
    <recommendedName>
        <fullName evidence="4">AP2-like integrase N-terminal domain-containing protein</fullName>
    </recommendedName>
</protein>
<sequence length="73" mass="8214">MATRKKPTLLAQGKPRTLGGSGRPWRVRLYAPENGGTKYQVMFRAPACEGEPWKRVLRRANSEAEARKIFAQA</sequence>
<evidence type="ECO:0008006" key="4">
    <source>
        <dbReference type="Google" id="ProtNLM"/>
    </source>
</evidence>
<feature type="region of interest" description="Disordered" evidence="1">
    <location>
        <begin position="1"/>
        <end position="25"/>
    </location>
</feature>
<accession>A0ABN2YLJ9</accession>
<evidence type="ECO:0000313" key="3">
    <source>
        <dbReference type="Proteomes" id="UP001500575"/>
    </source>
</evidence>
<evidence type="ECO:0000313" key="2">
    <source>
        <dbReference type="EMBL" id="GAA2129130.1"/>
    </source>
</evidence>
<dbReference type="Proteomes" id="UP001500575">
    <property type="component" value="Unassembled WGS sequence"/>
</dbReference>
<dbReference type="EMBL" id="BAAAQQ010000013">
    <property type="protein sequence ID" value="GAA2129130.1"/>
    <property type="molecule type" value="Genomic_DNA"/>
</dbReference>
<reference evidence="2 3" key="1">
    <citation type="journal article" date="2019" name="Int. J. Syst. Evol. Microbiol.">
        <title>The Global Catalogue of Microorganisms (GCM) 10K type strain sequencing project: providing services to taxonomists for standard genome sequencing and annotation.</title>
        <authorList>
            <consortium name="The Broad Institute Genomics Platform"/>
            <consortium name="The Broad Institute Genome Sequencing Center for Infectious Disease"/>
            <person name="Wu L."/>
            <person name="Ma J."/>
        </authorList>
    </citation>
    <scope>NUCLEOTIDE SEQUENCE [LARGE SCALE GENOMIC DNA]</scope>
    <source>
        <strain evidence="2 3">JCM 16021</strain>
    </source>
</reference>
<dbReference type="RefSeq" id="WP_344304643.1">
    <property type="nucleotide sequence ID" value="NZ_BAAAQQ010000013.1"/>
</dbReference>
<name>A0ABN2YLJ9_9ACTN</name>
<comment type="caution">
    <text evidence="2">The sequence shown here is derived from an EMBL/GenBank/DDBJ whole genome shotgun (WGS) entry which is preliminary data.</text>
</comment>
<keyword evidence="3" id="KW-1185">Reference proteome</keyword>
<proteinExistence type="predicted"/>
<evidence type="ECO:0000256" key="1">
    <source>
        <dbReference type="SAM" id="MobiDB-lite"/>
    </source>
</evidence>